<evidence type="ECO:0000313" key="2">
    <source>
        <dbReference type="Proteomes" id="UP000515160"/>
    </source>
</evidence>
<dbReference type="InterPro" id="IPR050600">
    <property type="entry name" value="SETD3_SETD6_MTase"/>
</dbReference>
<evidence type="ECO:0000313" key="4">
    <source>
        <dbReference type="RefSeq" id="XP_051861437.1"/>
    </source>
</evidence>
<dbReference type="AlphaFoldDB" id="A0A6P8XI07"/>
<dbReference type="PROSITE" id="PS50280">
    <property type="entry name" value="SET"/>
    <property type="match status" value="1"/>
</dbReference>
<dbReference type="OrthoDB" id="341421at2759"/>
<feature type="domain" description="SET" evidence="1">
    <location>
        <begin position="41"/>
        <end position="292"/>
    </location>
</feature>
<sequence>MGRTQRLRQRRAPKDTTHPVDHELDSLHVLYAHLNCLGWRNTTQLSALHFPQTGRGLCSKRQRLRPGNELIRLPANCLISIATLEADDQFRALFNKDLFDKDARISFQALVACYLMHQQHLHETSQQSTLGAYLDTLPRSYTMPYFCAMSELQCLPEALLERTVGQNRQIREYYQIIKTLVGTQHCECCGQLYCQDIWTLAEYKRAYFAVNSRSVYLNPRQLKPARCHFQSLLSGDTNMALAPFLDLFNHSDSVQTTAELSPNGKGQDYVLTLDTAAKSELQPYEQLFISYGALPNLKLLTDYGFYLERNAHDFFEFSLSDIEQLIAQNRKLAAQTYHRNIFKFIREHNLYDQMFVHIDDGCSHNLRVVLHLIFKQQAYFPNVLNQIAFGDVAQFDDVQPELSYLVAHKISEYQGFVKALNQLPQLTESGVVARSYLLECVRYLSDFESSVHCQSNE</sequence>
<dbReference type="InterPro" id="IPR046341">
    <property type="entry name" value="SET_dom_sf"/>
</dbReference>
<dbReference type="Gene3D" id="3.90.1410.10">
    <property type="entry name" value="set domain protein methyltransferase, domain 1"/>
    <property type="match status" value="1"/>
</dbReference>
<dbReference type="RefSeq" id="XP_034111075.1">
    <property type="nucleotide sequence ID" value="XM_034255184.2"/>
</dbReference>
<organism evidence="2 3">
    <name type="scientific">Drosophila albomicans</name>
    <name type="common">Fruit fly</name>
    <dbReference type="NCBI Taxonomy" id="7291"/>
    <lineage>
        <taxon>Eukaryota</taxon>
        <taxon>Metazoa</taxon>
        <taxon>Ecdysozoa</taxon>
        <taxon>Arthropoda</taxon>
        <taxon>Hexapoda</taxon>
        <taxon>Insecta</taxon>
        <taxon>Pterygota</taxon>
        <taxon>Neoptera</taxon>
        <taxon>Endopterygota</taxon>
        <taxon>Diptera</taxon>
        <taxon>Brachycera</taxon>
        <taxon>Muscomorpha</taxon>
        <taxon>Ephydroidea</taxon>
        <taxon>Drosophilidae</taxon>
        <taxon>Drosophila</taxon>
    </lineage>
</organism>
<evidence type="ECO:0000259" key="1">
    <source>
        <dbReference type="PROSITE" id="PS50280"/>
    </source>
</evidence>
<dbReference type="RefSeq" id="XP_051861437.1">
    <property type="nucleotide sequence ID" value="XM_052005477.1"/>
</dbReference>
<evidence type="ECO:0000313" key="3">
    <source>
        <dbReference type="RefSeq" id="XP_034111075.1"/>
    </source>
</evidence>
<dbReference type="GeneID" id="117572404"/>
<dbReference type="InterPro" id="IPR001214">
    <property type="entry name" value="SET_dom"/>
</dbReference>
<dbReference type="SUPFAM" id="SSF82199">
    <property type="entry name" value="SET domain"/>
    <property type="match status" value="1"/>
</dbReference>
<proteinExistence type="predicted"/>
<name>A0A6P8XI07_DROAB</name>
<dbReference type="InterPro" id="IPR044429">
    <property type="entry name" value="SETD4_SET"/>
</dbReference>
<dbReference type="CDD" id="cd19177">
    <property type="entry name" value="SET_SETD4"/>
    <property type="match status" value="1"/>
</dbReference>
<accession>A0A6P8XI07</accession>
<dbReference type="PANTHER" id="PTHR13271">
    <property type="entry name" value="UNCHARACTERIZED PUTATIVE METHYLTRANSFERASE"/>
    <property type="match status" value="1"/>
</dbReference>
<reference evidence="3 4" key="1">
    <citation type="submission" date="2025-04" db="UniProtKB">
        <authorList>
            <consortium name="RefSeq"/>
        </authorList>
    </citation>
    <scope>IDENTIFICATION</scope>
    <source>
        <strain evidence="3 4">15112-1751.03</strain>
        <tissue evidence="3 4">Whole Adult</tissue>
    </source>
</reference>
<gene>
    <name evidence="3 4" type="primary">LOC117572404</name>
</gene>
<keyword evidence="2" id="KW-1185">Reference proteome</keyword>
<dbReference type="GO" id="GO:0016279">
    <property type="term" value="F:protein-lysine N-methyltransferase activity"/>
    <property type="evidence" value="ECO:0007669"/>
    <property type="project" value="InterPro"/>
</dbReference>
<protein>
    <submittedName>
        <fullName evidence="3 4">SET domain-containing protein 4</fullName>
    </submittedName>
</protein>
<dbReference type="PANTHER" id="PTHR13271:SF151">
    <property type="entry name" value="SET DOMAIN-CONTAINING PROTEIN 4"/>
    <property type="match status" value="1"/>
</dbReference>
<dbReference type="Proteomes" id="UP000515160">
    <property type="component" value="Chromosome 3"/>
</dbReference>